<protein>
    <submittedName>
        <fullName evidence="3">DUF3592 domain-containing protein</fullName>
    </submittedName>
</protein>
<keyword evidence="1" id="KW-0812">Transmembrane</keyword>
<accession>A0A3A6T235</accession>
<dbReference type="InterPro" id="IPR021994">
    <property type="entry name" value="DUF3592"/>
</dbReference>
<dbReference type="OrthoDB" id="7855841at2"/>
<proteinExistence type="predicted"/>
<organism evidence="3 4">
    <name type="scientific">Parashewanella spongiae</name>
    <dbReference type="NCBI Taxonomy" id="342950"/>
    <lineage>
        <taxon>Bacteria</taxon>
        <taxon>Pseudomonadati</taxon>
        <taxon>Pseudomonadota</taxon>
        <taxon>Gammaproteobacteria</taxon>
        <taxon>Alteromonadales</taxon>
        <taxon>Shewanellaceae</taxon>
        <taxon>Parashewanella</taxon>
    </lineage>
</organism>
<gene>
    <name evidence="3" type="ORF">D5R81_19815</name>
</gene>
<dbReference type="Proteomes" id="UP000273022">
    <property type="component" value="Unassembled WGS sequence"/>
</dbReference>
<comment type="caution">
    <text evidence="3">The sequence shown here is derived from an EMBL/GenBank/DDBJ whole genome shotgun (WGS) entry which is preliminary data.</text>
</comment>
<name>A0A3A6T235_9GAMM</name>
<feature type="domain" description="DUF3592" evidence="2">
    <location>
        <begin position="34"/>
        <end position="125"/>
    </location>
</feature>
<sequence length="151" mass="17284">MFPYIFIIVGSLIILALGIVAFKAFLSNGWTETTGIILKSGKALRITESNTLHEKRSWKSLHIDMEYRYKVEGKEYRSTRVTFTDFVFKPESSLNKLLQEYIENKQIRVFYNPKNPEKSVLVQGMSIFNFTPMITAGLLIGAGVYMLKTMA</sequence>
<feature type="transmembrane region" description="Helical" evidence="1">
    <location>
        <begin position="127"/>
        <end position="147"/>
    </location>
</feature>
<keyword evidence="4" id="KW-1185">Reference proteome</keyword>
<evidence type="ECO:0000313" key="3">
    <source>
        <dbReference type="EMBL" id="RJY01634.1"/>
    </source>
</evidence>
<dbReference type="EMBL" id="QYYH01000254">
    <property type="protein sequence ID" value="RJY01634.1"/>
    <property type="molecule type" value="Genomic_DNA"/>
</dbReference>
<reference evidence="3 4" key="1">
    <citation type="submission" date="2018-09" db="EMBL/GenBank/DDBJ databases">
        <title>Phylogeny of the Shewanellaceae, and recommendation for two new genera, Pseudoshewanella and Parashewanella.</title>
        <authorList>
            <person name="Wang G."/>
        </authorList>
    </citation>
    <scope>NUCLEOTIDE SEQUENCE [LARGE SCALE GENOMIC DNA]</scope>
    <source>
        <strain evidence="3 4">KCTC 22492</strain>
    </source>
</reference>
<evidence type="ECO:0000313" key="4">
    <source>
        <dbReference type="Proteomes" id="UP000273022"/>
    </source>
</evidence>
<evidence type="ECO:0000256" key="1">
    <source>
        <dbReference type="SAM" id="Phobius"/>
    </source>
</evidence>
<dbReference type="AlphaFoldDB" id="A0A3A6T235"/>
<keyword evidence="1" id="KW-1133">Transmembrane helix</keyword>
<keyword evidence="1" id="KW-0472">Membrane</keyword>
<evidence type="ECO:0000259" key="2">
    <source>
        <dbReference type="Pfam" id="PF12158"/>
    </source>
</evidence>
<dbReference type="RefSeq" id="WP_121855283.1">
    <property type="nucleotide sequence ID" value="NZ_CP037952.1"/>
</dbReference>
<dbReference type="Pfam" id="PF12158">
    <property type="entry name" value="DUF3592"/>
    <property type="match status" value="1"/>
</dbReference>
<feature type="transmembrane region" description="Helical" evidence="1">
    <location>
        <begin position="6"/>
        <end position="26"/>
    </location>
</feature>